<dbReference type="Pfam" id="PF02737">
    <property type="entry name" value="3HCDH_N"/>
    <property type="match status" value="1"/>
</dbReference>
<feature type="binding site" evidence="3">
    <location>
        <position position="34"/>
    </location>
    <ligand>
        <name>NAD(+)</name>
        <dbReference type="ChEBI" id="CHEBI:57540"/>
    </ligand>
</feature>
<dbReference type="InterPro" id="IPR006176">
    <property type="entry name" value="3-OHacyl-CoA_DH_NAD-bd"/>
</dbReference>
<dbReference type="InterPro" id="IPR008927">
    <property type="entry name" value="6-PGluconate_DH-like_C_sf"/>
</dbReference>
<dbReference type="InterPro" id="IPR022694">
    <property type="entry name" value="3-OHacyl-CoA_DH"/>
</dbReference>
<protein>
    <submittedName>
        <fullName evidence="6">Putative 3-hydroxybutyryl-CoA dehydrogenase</fullName>
        <ecNumber evidence="6">1.1.1.157</ecNumber>
    </submittedName>
</protein>
<gene>
    <name evidence="6" type="ORF">FX988_00765</name>
</gene>
<dbReference type="SUPFAM" id="SSF51735">
    <property type="entry name" value="NAD(P)-binding Rossmann-fold domains"/>
    <property type="match status" value="1"/>
</dbReference>
<dbReference type="Gene3D" id="3.40.50.720">
    <property type="entry name" value="NAD(P)-binding Rossmann-like Domain"/>
    <property type="match status" value="1"/>
</dbReference>
<dbReference type="PANTHER" id="PTHR48075:SF5">
    <property type="entry name" value="3-HYDROXYBUTYRYL-COA DEHYDROGENASE"/>
    <property type="match status" value="1"/>
</dbReference>
<dbReference type="EC" id="1.1.1.157" evidence="6"/>
<dbReference type="KEGG" id="pmes:FX988_00765"/>
<accession>A0A857JHV9</accession>
<name>A0A857JHV9_9ALTE</name>
<keyword evidence="1 6" id="KW-0560">Oxidoreductase</keyword>
<evidence type="ECO:0000313" key="7">
    <source>
        <dbReference type="Proteomes" id="UP000464524"/>
    </source>
</evidence>
<dbReference type="Pfam" id="PF00725">
    <property type="entry name" value="3HCDH"/>
    <property type="match status" value="1"/>
</dbReference>
<proteinExistence type="predicted"/>
<evidence type="ECO:0000256" key="3">
    <source>
        <dbReference type="PIRSR" id="PIRSR000105-2"/>
    </source>
</evidence>
<dbReference type="RefSeq" id="WP_160178416.1">
    <property type="nucleotide sequence ID" value="NZ_CP047656.1"/>
</dbReference>
<dbReference type="AlphaFoldDB" id="A0A857JHV9"/>
<dbReference type="InterPro" id="IPR006108">
    <property type="entry name" value="3HC_DH_C"/>
</dbReference>
<dbReference type="GO" id="GO:0006635">
    <property type="term" value="P:fatty acid beta-oxidation"/>
    <property type="evidence" value="ECO:0007669"/>
    <property type="project" value="TreeGrafter"/>
</dbReference>
<dbReference type="Gene3D" id="1.10.1040.10">
    <property type="entry name" value="N-(1-d-carboxylethyl)-l-norvaline Dehydrogenase, domain 2"/>
    <property type="match status" value="1"/>
</dbReference>
<feature type="binding site" evidence="3">
    <location>
        <position position="86"/>
    </location>
    <ligand>
        <name>NAD(+)</name>
        <dbReference type="ChEBI" id="CHEBI:57540"/>
    </ligand>
</feature>
<evidence type="ECO:0000259" key="5">
    <source>
        <dbReference type="Pfam" id="PF02737"/>
    </source>
</evidence>
<feature type="binding site" evidence="3">
    <location>
        <position position="271"/>
    </location>
    <ligand>
        <name>NAD(+)</name>
        <dbReference type="ChEBI" id="CHEBI:57540"/>
    </ligand>
</feature>
<dbReference type="EMBL" id="CP047656">
    <property type="protein sequence ID" value="QHJ10551.1"/>
    <property type="molecule type" value="Genomic_DNA"/>
</dbReference>
<evidence type="ECO:0000256" key="2">
    <source>
        <dbReference type="PIRSR" id="PIRSR000105-1"/>
    </source>
</evidence>
<sequence>MFSSSQITVIGAGLMGCGIAQVFANKAIQVTLYDPIEGARNSAKQKIAANLTALSQSLSSLDYIHISDNLESAVVDADFVIEAAPEKLPLKREIFAEILRYAAPDTILASNTSVIPIKDIFDGMECNGRIVGCHWWNPPYLVPLVEVVQSEKTTIATVERMMSLLAFAGKKPVHIQKDVPGFVGNRMQHALWREAIALINDGVCTAEGIDEVVKNSFGLRMPVLGPIENADLVGLDLTLDIHNVILASINRDKGPSDILKEKVAKGELGIKSGHGFKHWTEESAQTLRENLSKYLLNTVNSKG</sequence>
<feature type="binding site" evidence="3">
    <location>
        <position position="91"/>
    </location>
    <ligand>
        <name>NAD(+)</name>
        <dbReference type="ChEBI" id="CHEBI:57540"/>
    </ligand>
</feature>
<feature type="binding site" evidence="3">
    <location>
        <begin position="11"/>
        <end position="16"/>
    </location>
    <ligand>
        <name>NAD(+)</name>
        <dbReference type="ChEBI" id="CHEBI:57540"/>
    </ligand>
</feature>
<dbReference type="GO" id="GO:0070403">
    <property type="term" value="F:NAD+ binding"/>
    <property type="evidence" value="ECO:0007669"/>
    <property type="project" value="InterPro"/>
</dbReference>
<feature type="binding site" evidence="3">
    <location>
        <position position="137"/>
    </location>
    <ligand>
        <name>NAD(+)</name>
        <dbReference type="ChEBI" id="CHEBI:57540"/>
    </ligand>
</feature>
<dbReference type="InterPro" id="IPR036291">
    <property type="entry name" value="NAD(P)-bd_dom_sf"/>
</dbReference>
<dbReference type="GO" id="GO:0008691">
    <property type="term" value="F:3-hydroxybutyryl-CoA dehydrogenase activity"/>
    <property type="evidence" value="ECO:0007669"/>
    <property type="project" value="UniProtKB-EC"/>
</dbReference>
<feature type="domain" description="3-hydroxyacyl-CoA dehydrogenase C-terminal" evidence="4">
    <location>
        <begin position="181"/>
        <end position="277"/>
    </location>
</feature>
<organism evidence="6 7">
    <name type="scientific">Paraglaciecola mesophila</name>
    <dbReference type="NCBI Taxonomy" id="197222"/>
    <lineage>
        <taxon>Bacteria</taxon>
        <taxon>Pseudomonadati</taxon>
        <taxon>Pseudomonadota</taxon>
        <taxon>Gammaproteobacteria</taxon>
        <taxon>Alteromonadales</taxon>
        <taxon>Alteromonadaceae</taxon>
        <taxon>Paraglaciecola</taxon>
    </lineage>
</organism>
<feature type="domain" description="3-hydroxyacyl-CoA dehydrogenase NAD binding" evidence="5">
    <location>
        <begin position="6"/>
        <end position="178"/>
    </location>
</feature>
<dbReference type="Proteomes" id="UP000464524">
    <property type="component" value="Chromosome"/>
</dbReference>
<dbReference type="PANTHER" id="PTHR48075">
    <property type="entry name" value="3-HYDROXYACYL-COA DEHYDROGENASE FAMILY PROTEIN"/>
    <property type="match status" value="1"/>
</dbReference>
<dbReference type="OrthoDB" id="5389341at2"/>
<feature type="site" description="Important for catalytic activity" evidence="2">
    <location>
        <position position="134"/>
    </location>
</feature>
<dbReference type="PIRSF" id="PIRSF000105">
    <property type="entry name" value="HCDH"/>
    <property type="match status" value="1"/>
</dbReference>
<dbReference type="InterPro" id="IPR013328">
    <property type="entry name" value="6PGD_dom2"/>
</dbReference>
<reference evidence="6 7" key="1">
    <citation type="submission" date="2019-12" db="EMBL/GenBank/DDBJ databases">
        <title>Genome sequencing and assembly of endphytes of Porphyra tenera.</title>
        <authorList>
            <person name="Park J.M."/>
            <person name="Shin R."/>
            <person name="Jo S.H."/>
        </authorList>
    </citation>
    <scope>NUCLEOTIDE SEQUENCE [LARGE SCALE GENOMIC DNA]</scope>
    <source>
        <strain evidence="6 7">GPM4</strain>
    </source>
</reference>
<evidence type="ECO:0000256" key="1">
    <source>
        <dbReference type="ARBA" id="ARBA00023002"/>
    </source>
</evidence>
<keyword evidence="7" id="KW-1185">Reference proteome</keyword>
<keyword evidence="3" id="KW-0520">NAD</keyword>
<dbReference type="SUPFAM" id="SSF48179">
    <property type="entry name" value="6-phosphogluconate dehydrogenase C-terminal domain-like"/>
    <property type="match status" value="1"/>
</dbReference>
<evidence type="ECO:0000259" key="4">
    <source>
        <dbReference type="Pfam" id="PF00725"/>
    </source>
</evidence>
<feature type="binding site" evidence="3">
    <location>
        <position position="113"/>
    </location>
    <ligand>
        <name>NAD(+)</name>
        <dbReference type="ChEBI" id="CHEBI:57540"/>
    </ligand>
</feature>
<evidence type="ECO:0000313" key="6">
    <source>
        <dbReference type="EMBL" id="QHJ10551.1"/>
    </source>
</evidence>